<organism evidence="1">
    <name type="scientific">mine drainage metagenome</name>
    <dbReference type="NCBI Taxonomy" id="410659"/>
    <lineage>
        <taxon>unclassified sequences</taxon>
        <taxon>metagenomes</taxon>
        <taxon>ecological metagenomes</taxon>
    </lineage>
</organism>
<name>A0A1J5SPK2_9ZZZZ</name>
<reference evidence="1" key="1">
    <citation type="submission" date="2016-10" db="EMBL/GenBank/DDBJ databases">
        <title>Sequence of Gallionella enrichment culture.</title>
        <authorList>
            <person name="Poehlein A."/>
            <person name="Muehling M."/>
            <person name="Daniel R."/>
        </authorList>
    </citation>
    <scope>NUCLEOTIDE SEQUENCE</scope>
</reference>
<evidence type="ECO:0000313" key="1">
    <source>
        <dbReference type="EMBL" id="OIR05981.1"/>
    </source>
</evidence>
<sequence>MTAIPNDPLAPDTVIRYLMLDLTSGTEFFWMSAKDMYVKAKTPANAPMAPLSPPLLRDALTVNPDAMRWALNRLTEKTPRILFFDSVADAASRDGVASILAAPAPAEWTLSARVKLQQAMLYALNYASTIIEQHDWRIADTILIRASIPGLDFKHAVEIVTGKTLADYTAAIESYITDVRDHDSDYLGFCNSALAVHDPAVKMPAFDIHNAYEALLFLARNDYQVATKDMITHRDIQSGLKKSGAGAEFILTPAMNRPLADIEKNSFKIDGRIFNASTDGVTNGMTVEGVH</sequence>
<dbReference type="AlphaFoldDB" id="A0A1J5SPK2"/>
<dbReference type="EMBL" id="MLJW01000046">
    <property type="protein sequence ID" value="OIR05981.1"/>
    <property type="molecule type" value="Genomic_DNA"/>
</dbReference>
<gene>
    <name evidence="1" type="ORF">GALL_117780</name>
</gene>
<proteinExistence type="predicted"/>
<comment type="caution">
    <text evidence="1">The sequence shown here is derived from an EMBL/GenBank/DDBJ whole genome shotgun (WGS) entry which is preliminary data.</text>
</comment>
<protein>
    <submittedName>
        <fullName evidence="1">Uncharacterized protein</fullName>
    </submittedName>
</protein>
<accession>A0A1J5SPK2</accession>